<evidence type="ECO:0000313" key="5">
    <source>
        <dbReference type="EMBL" id="EQD57200.1"/>
    </source>
</evidence>
<dbReference type="InterPro" id="IPR016181">
    <property type="entry name" value="Acyl_CoA_acyltransferase"/>
</dbReference>
<dbReference type="InterPro" id="IPR000182">
    <property type="entry name" value="GNAT_dom"/>
</dbReference>
<keyword evidence="3" id="KW-0812">Transmembrane</keyword>
<dbReference type="GO" id="GO:0016747">
    <property type="term" value="F:acyltransferase activity, transferring groups other than amino-acyl groups"/>
    <property type="evidence" value="ECO:0007669"/>
    <property type="project" value="InterPro"/>
</dbReference>
<evidence type="ECO:0000259" key="4">
    <source>
        <dbReference type="PROSITE" id="PS51186"/>
    </source>
</evidence>
<name>T1BTA7_9ZZZZ</name>
<proteinExistence type="predicted"/>
<evidence type="ECO:0000256" key="1">
    <source>
        <dbReference type="ARBA" id="ARBA00022679"/>
    </source>
</evidence>
<keyword evidence="3" id="KW-1133">Transmembrane helix</keyword>
<feature type="transmembrane region" description="Helical" evidence="3">
    <location>
        <begin position="56"/>
        <end position="75"/>
    </location>
</feature>
<accession>T1BTA7</accession>
<evidence type="ECO:0000256" key="3">
    <source>
        <dbReference type="SAM" id="Phobius"/>
    </source>
</evidence>
<evidence type="ECO:0000256" key="2">
    <source>
        <dbReference type="ARBA" id="ARBA00023315"/>
    </source>
</evidence>
<organism evidence="5">
    <name type="scientific">mine drainage metagenome</name>
    <dbReference type="NCBI Taxonomy" id="410659"/>
    <lineage>
        <taxon>unclassified sequences</taxon>
        <taxon>metagenomes</taxon>
        <taxon>ecological metagenomes</taxon>
    </lineage>
</organism>
<keyword evidence="1 5" id="KW-0808">Transferase</keyword>
<dbReference type="CDD" id="cd04301">
    <property type="entry name" value="NAT_SF"/>
    <property type="match status" value="1"/>
</dbReference>
<dbReference type="Gene3D" id="3.40.630.30">
    <property type="match status" value="1"/>
</dbReference>
<dbReference type="PROSITE" id="PS51186">
    <property type="entry name" value="GNAT"/>
    <property type="match status" value="1"/>
</dbReference>
<dbReference type="SUPFAM" id="SSF55729">
    <property type="entry name" value="Acyl-CoA N-acyltransferases (Nat)"/>
    <property type="match status" value="1"/>
</dbReference>
<reference evidence="5" key="2">
    <citation type="journal article" date="2014" name="ISME J.">
        <title>Microbial stratification in low pH oxic and suboxic macroscopic growths along an acid mine drainage.</title>
        <authorList>
            <person name="Mendez-Garcia C."/>
            <person name="Mesa V."/>
            <person name="Sprenger R.R."/>
            <person name="Richter M."/>
            <person name="Diez M.S."/>
            <person name="Solano J."/>
            <person name="Bargiela R."/>
            <person name="Golyshina O.V."/>
            <person name="Manteca A."/>
            <person name="Ramos J.L."/>
            <person name="Gallego J.R."/>
            <person name="Llorente I."/>
            <person name="Martins Dos Santos V.A."/>
            <person name="Jensen O.N."/>
            <person name="Pelaez A.I."/>
            <person name="Sanchez J."/>
            <person name="Ferrer M."/>
        </authorList>
    </citation>
    <scope>NUCLEOTIDE SEQUENCE</scope>
</reference>
<keyword evidence="3" id="KW-0472">Membrane</keyword>
<keyword evidence="2" id="KW-0012">Acyltransferase</keyword>
<gene>
    <name evidence="5" type="ORF">B1A_11187</name>
</gene>
<dbReference type="InterPro" id="IPR050832">
    <property type="entry name" value="Bact_Acetyltransf"/>
</dbReference>
<dbReference type="Pfam" id="PF00583">
    <property type="entry name" value="Acetyltransf_1"/>
    <property type="match status" value="1"/>
</dbReference>
<comment type="caution">
    <text evidence="5">The sequence shown here is derived from an EMBL/GenBank/DDBJ whole genome shotgun (WGS) entry which is preliminary data.</text>
</comment>
<dbReference type="PANTHER" id="PTHR43877:SF2">
    <property type="entry name" value="AMINOALKYLPHOSPHONATE N-ACETYLTRANSFERASE-RELATED"/>
    <property type="match status" value="1"/>
</dbReference>
<feature type="domain" description="N-acetyltransferase" evidence="4">
    <location>
        <begin position="16"/>
        <end position="162"/>
    </location>
</feature>
<sequence length="162" mass="18111">MRAVQMPRDSEPPGRVHVRRADAVDLDALLALETRVFRSDLISRAQYRRHIDSDTALVLVATQAGTLLGSVVVFFRRGSRNARLYSLASAPEARGRGVGAALLRAAEQAARQRRCQGMRLEVRGSNRAAQRLYETRGYCRHGLHRGYYEDGADALRYAKTLD</sequence>
<dbReference type="EMBL" id="AUZX01007989">
    <property type="protein sequence ID" value="EQD57200.1"/>
    <property type="molecule type" value="Genomic_DNA"/>
</dbReference>
<reference evidence="5" key="1">
    <citation type="submission" date="2013-08" db="EMBL/GenBank/DDBJ databases">
        <authorList>
            <person name="Mendez C."/>
            <person name="Richter M."/>
            <person name="Ferrer M."/>
            <person name="Sanchez J."/>
        </authorList>
    </citation>
    <scope>NUCLEOTIDE SEQUENCE</scope>
</reference>
<protein>
    <submittedName>
        <fullName evidence="5">GCN5-related N-acetyltransferase domain protein</fullName>
    </submittedName>
</protein>
<dbReference type="AlphaFoldDB" id="T1BTA7"/>
<dbReference type="PANTHER" id="PTHR43877">
    <property type="entry name" value="AMINOALKYLPHOSPHONATE N-ACETYLTRANSFERASE-RELATED-RELATED"/>
    <property type="match status" value="1"/>
</dbReference>